<dbReference type="Proteomes" id="UP000030746">
    <property type="component" value="Unassembled WGS sequence"/>
</dbReference>
<dbReference type="EMBL" id="KB203854">
    <property type="protein sequence ID" value="ESO82627.1"/>
    <property type="molecule type" value="Genomic_DNA"/>
</dbReference>
<dbReference type="Pfam" id="PF24536">
    <property type="entry name" value="NXPE4_C"/>
    <property type="match status" value="1"/>
</dbReference>
<dbReference type="HOGENOM" id="CLU_022282_0_0_1"/>
<reference evidence="2 3" key="1">
    <citation type="journal article" date="2013" name="Nature">
        <title>Insights into bilaterian evolution from three spiralian genomes.</title>
        <authorList>
            <person name="Simakov O."/>
            <person name="Marletaz F."/>
            <person name="Cho S.J."/>
            <person name="Edsinger-Gonzales E."/>
            <person name="Havlak P."/>
            <person name="Hellsten U."/>
            <person name="Kuo D.H."/>
            <person name="Larsson T."/>
            <person name="Lv J."/>
            <person name="Arendt D."/>
            <person name="Savage R."/>
            <person name="Osoegawa K."/>
            <person name="de Jong P."/>
            <person name="Grimwood J."/>
            <person name="Chapman J.A."/>
            <person name="Shapiro H."/>
            <person name="Aerts A."/>
            <person name="Otillar R.P."/>
            <person name="Terry A.Y."/>
            <person name="Boore J.L."/>
            <person name="Grigoriev I.V."/>
            <person name="Lindberg D.R."/>
            <person name="Seaver E.C."/>
            <person name="Weisblat D.A."/>
            <person name="Putnam N.H."/>
            <person name="Rokhsar D.S."/>
        </authorList>
    </citation>
    <scope>NUCLEOTIDE SEQUENCE [LARGE SCALE GENOMIC DNA]</scope>
</reference>
<gene>
    <name evidence="2" type="ORF">LOTGIDRAFT_155642</name>
</gene>
<sequence length="588" mass="67599">MAGTTVSRYDVKEHMVLQEISTSKLPVVRTAPGVALTTKRPTIYLSLKPMRCVAHGMRQQCIGPMHENLIGVNQCQTPLCACFPKEIVLLPSGAINDKTFLPKKEMLPIEKETINDEEFVDILNSASATKSQVVLEQPSKLYKVGDVIRVKIHLIDGIGRRRLIGGDDIRVWMKSTNGNYKASGDVIDLKNGSYIATFKALWNGDSIIHTAIPYTREAIASMLKWRRQYKTLFYYYGIFLKGKLQEYVLCSMYSTIPGYTSVCNLTDVNDNYPWFCGRPLNPLLTCDDFKLANDFDYTQIPVTTAEFITFNRNNTKTVLQSVKVHVDSGWLEEPRVNCSSLPVRDTWNTKMPTGYFQHDEWKQLKCKNHIKKDSILSCIENTTLIIYGDSTTRQWYKAMLNLTNCNQSTEEWTKPKWYEYSVCKSKNINFTLIWAPHVFPFPNGHKQANGKMSLKSAVTSLNELPSTGKVIFVLHYFCHFVRQHYTLYINHVRSLKTAVRNALKRNKDIKVAIKSPHVFYHTMCPSCLNDFQGKIFIDVLQREFEEFKDSVIFLNFWDMNTAIANGPIHPVYKVVWENLRLLFGYVCR</sequence>
<dbReference type="RefSeq" id="XP_009066432.1">
    <property type="nucleotide sequence ID" value="XM_009068184.1"/>
</dbReference>
<dbReference type="PANTHER" id="PTHR16165:SF5">
    <property type="entry name" value="NXPE FAMILY MEMBER 3"/>
    <property type="match status" value="1"/>
</dbReference>
<dbReference type="InterPro" id="IPR057106">
    <property type="entry name" value="NXPE4_C"/>
</dbReference>
<proteinExistence type="predicted"/>
<dbReference type="OMA" id="YEENTEC"/>
<evidence type="ECO:0000259" key="1">
    <source>
        <dbReference type="Pfam" id="PF24536"/>
    </source>
</evidence>
<dbReference type="GeneID" id="20236774"/>
<dbReference type="CTD" id="20236774"/>
<protein>
    <recommendedName>
        <fullName evidence="1">NXPE C-terminal domain-containing protein</fullName>
    </recommendedName>
</protein>
<accession>V3ZEU7</accession>
<dbReference type="KEGG" id="lgi:LOTGIDRAFT_155642"/>
<dbReference type="PANTHER" id="PTHR16165">
    <property type="entry name" value="NXPE FAMILY MEMBER"/>
    <property type="match status" value="1"/>
</dbReference>
<dbReference type="SUPFAM" id="SSF81296">
    <property type="entry name" value="E set domains"/>
    <property type="match status" value="1"/>
</dbReference>
<evidence type="ECO:0000313" key="3">
    <source>
        <dbReference type="Proteomes" id="UP000030746"/>
    </source>
</evidence>
<dbReference type="AlphaFoldDB" id="V3ZEU7"/>
<dbReference type="InterPro" id="IPR014756">
    <property type="entry name" value="Ig_E-set"/>
</dbReference>
<feature type="domain" description="NXPE C-terminal" evidence="1">
    <location>
        <begin position="361"/>
        <end position="587"/>
    </location>
</feature>
<evidence type="ECO:0000313" key="2">
    <source>
        <dbReference type="EMBL" id="ESO82627.1"/>
    </source>
</evidence>
<dbReference type="OrthoDB" id="8675562at2759"/>
<organism evidence="2 3">
    <name type="scientific">Lottia gigantea</name>
    <name type="common">Giant owl limpet</name>
    <dbReference type="NCBI Taxonomy" id="225164"/>
    <lineage>
        <taxon>Eukaryota</taxon>
        <taxon>Metazoa</taxon>
        <taxon>Spiralia</taxon>
        <taxon>Lophotrochozoa</taxon>
        <taxon>Mollusca</taxon>
        <taxon>Gastropoda</taxon>
        <taxon>Patellogastropoda</taxon>
        <taxon>Lottioidea</taxon>
        <taxon>Lottiidae</taxon>
        <taxon>Lottia</taxon>
    </lineage>
</organism>
<keyword evidence="3" id="KW-1185">Reference proteome</keyword>
<name>V3ZEU7_LOTGI</name>